<dbReference type="SUPFAM" id="SSF53098">
    <property type="entry name" value="Ribonuclease H-like"/>
    <property type="match status" value="1"/>
</dbReference>
<evidence type="ECO:0000313" key="1">
    <source>
        <dbReference type="EMBL" id="RVW46199.1"/>
    </source>
</evidence>
<dbReference type="PANTHER" id="PTHR32166:SF123">
    <property type="entry name" value="BED-TYPE DOMAIN-CONTAINING PROTEIN"/>
    <property type="match status" value="1"/>
</dbReference>
<dbReference type="AlphaFoldDB" id="A0A438EER9"/>
<gene>
    <name evidence="1" type="ORF">CK203_086692</name>
</gene>
<name>A0A438EER9_VITVI</name>
<dbReference type="PANTHER" id="PTHR32166">
    <property type="entry name" value="OSJNBA0013A04.12 PROTEIN"/>
    <property type="match status" value="1"/>
</dbReference>
<evidence type="ECO:0008006" key="3">
    <source>
        <dbReference type="Google" id="ProtNLM"/>
    </source>
</evidence>
<dbReference type="InterPro" id="IPR012337">
    <property type="entry name" value="RNaseH-like_sf"/>
</dbReference>
<accession>A0A438EER9</accession>
<protein>
    <recommendedName>
        <fullName evidence="3">DUF659 domain-containing protein</fullName>
    </recommendedName>
</protein>
<comment type="caution">
    <text evidence="1">The sequence shown here is derived from an EMBL/GenBank/DDBJ whole genome shotgun (WGS) entry which is preliminary data.</text>
</comment>
<proteinExistence type="predicted"/>
<reference evidence="1 2" key="1">
    <citation type="journal article" date="2018" name="PLoS Genet.">
        <title>Population sequencing reveals clonal diversity and ancestral inbreeding in the grapevine cultivar Chardonnay.</title>
        <authorList>
            <person name="Roach M.J."/>
            <person name="Johnson D.L."/>
            <person name="Bohlmann J."/>
            <person name="van Vuuren H.J."/>
            <person name="Jones S.J."/>
            <person name="Pretorius I.S."/>
            <person name="Schmidt S.A."/>
            <person name="Borneman A.R."/>
        </authorList>
    </citation>
    <scope>NUCLEOTIDE SEQUENCE [LARGE SCALE GENOMIC DNA]</scope>
    <source>
        <strain evidence="2">cv. Chardonnay</strain>
        <tissue evidence="1">Leaf</tissue>
    </source>
</reference>
<dbReference type="EMBL" id="QGNW01001306">
    <property type="protein sequence ID" value="RVW46199.1"/>
    <property type="molecule type" value="Genomic_DNA"/>
</dbReference>
<organism evidence="1 2">
    <name type="scientific">Vitis vinifera</name>
    <name type="common">Grape</name>
    <dbReference type="NCBI Taxonomy" id="29760"/>
    <lineage>
        <taxon>Eukaryota</taxon>
        <taxon>Viridiplantae</taxon>
        <taxon>Streptophyta</taxon>
        <taxon>Embryophyta</taxon>
        <taxon>Tracheophyta</taxon>
        <taxon>Spermatophyta</taxon>
        <taxon>Magnoliopsida</taxon>
        <taxon>eudicotyledons</taxon>
        <taxon>Gunneridae</taxon>
        <taxon>Pentapetalae</taxon>
        <taxon>rosids</taxon>
        <taxon>Vitales</taxon>
        <taxon>Vitaceae</taxon>
        <taxon>Viteae</taxon>
        <taxon>Vitis</taxon>
    </lineage>
</organism>
<evidence type="ECO:0000313" key="2">
    <source>
        <dbReference type="Proteomes" id="UP000288805"/>
    </source>
</evidence>
<sequence length="330" mass="38565">MKVEKLLMKKFNFYWTPCAVHYINLIFEDIGKRPSVTDVINNVRKITTFIYNHDWLLTQMRKYCGGDIVQPGVTRPIHLDDKVRNPDPRISTHAQEFGVNVERVSFEEVHFESFSKDIEDSFQMALNPTKRCGIDEGGDNAGRDIWECQQSQYPMSQFTCENDFTHCTHDEDHDSRKASPGIGAIGKLYRGRERTMKSYNEELLSRSFESMSLRTQFSDPSNEANVYPPHMMSYGQPSSSTNEEYGMLSYTPSAQISYQVPYQMEEGFDINTWVNLEYPIHVEVVSKTQEIYVWHVRFFNKYYRGSLSWYQYCFQQQDEVPSSTNSIEPH</sequence>
<dbReference type="Proteomes" id="UP000288805">
    <property type="component" value="Unassembled WGS sequence"/>
</dbReference>